<evidence type="ECO:0000256" key="1">
    <source>
        <dbReference type="SAM" id="Coils"/>
    </source>
</evidence>
<evidence type="ECO:0000313" key="2">
    <source>
        <dbReference type="EMBL" id="EJP71688.1"/>
    </source>
</evidence>
<reference evidence="2 3" key="1">
    <citation type="journal article" date="2012" name="ISME J.">
        <title>Genomic insights to SAR86, an abundant and uncultivated marine bacterial lineage.</title>
        <authorList>
            <person name="Dupont C.L."/>
            <person name="Rusch D.B."/>
            <person name="Yooseph S."/>
            <person name="Lombardo M.J."/>
            <person name="Richter R.A."/>
            <person name="Valas R."/>
            <person name="Novotny M."/>
            <person name="Yee-Greenbaum J."/>
            <person name="Selengut J.D."/>
            <person name="Haft D.H."/>
            <person name="Halpern A.L."/>
            <person name="Lasken R.S."/>
            <person name="Nealson K."/>
            <person name="Friedman R."/>
            <person name="Venter J.C."/>
        </authorList>
    </citation>
    <scope>NUCLEOTIDE SEQUENCE [LARGE SCALE GENOMIC DNA]</scope>
</reference>
<keyword evidence="2" id="KW-0131">Cell cycle</keyword>
<sequence>MSWEIATLHNNFENLQIEYDALKDLNLKLTTQFYIENSPANIEKTAKEELGMIKKQPKKIIQNEK</sequence>
<gene>
    <name evidence="2" type="ORF">NT01SARS_0164</name>
</gene>
<dbReference type="GO" id="GO:0051301">
    <property type="term" value="P:cell division"/>
    <property type="evidence" value="ECO:0007669"/>
    <property type="project" value="UniProtKB-KW"/>
</dbReference>
<keyword evidence="2" id="KW-0132">Cell division</keyword>
<dbReference type="EMBL" id="JH611156">
    <property type="protein sequence ID" value="EJP71688.1"/>
    <property type="molecule type" value="Genomic_DNA"/>
</dbReference>
<feature type="coiled-coil region" evidence="1">
    <location>
        <begin position="5"/>
        <end position="32"/>
    </location>
</feature>
<proteinExistence type="predicted"/>
<organism evidence="2 3">
    <name type="scientific">SAR86 cluster bacterium SAR86A</name>
    <dbReference type="NCBI Taxonomy" id="1123866"/>
    <lineage>
        <taxon>Bacteria</taxon>
        <taxon>Pseudomonadati</taxon>
        <taxon>Pseudomonadota</taxon>
        <taxon>Gammaproteobacteria</taxon>
        <taxon>SAR86 cluster</taxon>
    </lineage>
</organism>
<dbReference type="HOGENOM" id="CLU_2847362_0_0_6"/>
<accession>J5K716</accession>
<dbReference type="STRING" id="1123866.NT01SARS_0164"/>
<evidence type="ECO:0000313" key="3">
    <source>
        <dbReference type="Proteomes" id="UP000010305"/>
    </source>
</evidence>
<dbReference type="Proteomes" id="UP000010305">
    <property type="component" value="Unassembled WGS sequence"/>
</dbReference>
<protein>
    <submittedName>
        <fullName evidence="2">Putative cell division protein FtsL</fullName>
    </submittedName>
</protein>
<name>J5K716_9GAMM</name>
<dbReference type="AlphaFoldDB" id="J5K716"/>
<keyword evidence="1" id="KW-0175">Coiled coil</keyword>